<dbReference type="Proteomes" id="UP001151699">
    <property type="component" value="Chromosome B"/>
</dbReference>
<organism evidence="1 2">
    <name type="scientific">Pseudolycoriella hygida</name>
    <dbReference type="NCBI Taxonomy" id="35572"/>
    <lineage>
        <taxon>Eukaryota</taxon>
        <taxon>Metazoa</taxon>
        <taxon>Ecdysozoa</taxon>
        <taxon>Arthropoda</taxon>
        <taxon>Hexapoda</taxon>
        <taxon>Insecta</taxon>
        <taxon>Pterygota</taxon>
        <taxon>Neoptera</taxon>
        <taxon>Endopterygota</taxon>
        <taxon>Diptera</taxon>
        <taxon>Nematocera</taxon>
        <taxon>Sciaroidea</taxon>
        <taxon>Sciaridae</taxon>
        <taxon>Pseudolycoriella</taxon>
    </lineage>
</organism>
<dbReference type="EMBL" id="WJQU01000002">
    <property type="protein sequence ID" value="KAJ6642181.1"/>
    <property type="molecule type" value="Genomic_DNA"/>
</dbReference>
<dbReference type="OrthoDB" id="2016582at2759"/>
<keyword evidence="2" id="KW-1185">Reference proteome</keyword>
<gene>
    <name evidence="1" type="ORF">Bhyg_07128</name>
</gene>
<evidence type="ECO:0000313" key="2">
    <source>
        <dbReference type="Proteomes" id="UP001151699"/>
    </source>
</evidence>
<protein>
    <submittedName>
        <fullName evidence="1">Uncharacterized protein</fullName>
    </submittedName>
</protein>
<dbReference type="AlphaFoldDB" id="A0A9Q0N2H8"/>
<evidence type="ECO:0000313" key="1">
    <source>
        <dbReference type="EMBL" id="KAJ6642181.1"/>
    </source>
</evidence>
<sequence length="63" mass="7470">MKFKEALYQWSTLNGEELPSNKIYQSNWDQINVKRLINELILEKDSEKARFKALQEPESGAWL</sequence>
<name>A0A9Q0N2H8_9DIPT</name>
<proteinExistence type="predicted"/>
<comment type="caution">
    <text evidence="1">The sequence shown here is derived from an EMBL/GenBank/DDBJ whole genome shotgun (WGS) entry which is preliminary data.</text>
</comment>
<accession>A0A9Q0N2H8</accession>
<reference evidence="1" key="1">
    <citation type="submission" date="2022-07" db="EMBL/GenBank/DDBJ databases">
        <authorList>
            <person name="Trinca V."/>
            <person name="Uliana J.V.C."/>
            <person name="Torres T.T."/>
            <person name="Ward R.J."/>
            <person name="Monesi N."/>
        </authorList>
    </citation>
    <scope>NUCLEOTIDE SEQUENCE</scope>
    <source>
        <strain evidence="1">HSMRA1968</strain>
        <tissue evidence="1">Whole embryos</tissue>
    </source>
</reference>